<dbReference type="AlphaFoldDB" id="A0AAP2ZBX1"/>
<dbReference type="Pfam" id="PF23418">
    <property type="entry name" value="DUF7108"/>
    <property type="match status" value="1"/>
</dbReference>
<evidence type="ECO:0000313" key="4">
    <source>
        <dbReference type="EMBL" id="MCU4754424.1"/>
    </source>
</evidence>
<gene>
    <name evidence="4" type="ORF">OB919_21045</name>
</gene>
<proteinExistence type="predicted"/>
<feature type="domain" description="DUF7108" evidence="2">
    <location>
        <begin position="23"/>
        <end position="108"/>
    </location>
</feature>
<dbReference type="EMBL" id="JAOPJZ010000043">
    <property type="protein sequence ID" value="MCU4754424.1"/>
    <property type="molecule type" value="Genomic_DNA"/>
</dbReference>
<reference evidence="4 5" key="1">
    <citation type="submission" date="2022-09" db="EMBL/GenBank/DDBJ databases">
        <title>Enrichment on poylsaccharides allowed isolation of novel metabolic and taxonomic groups of Haloarchaea.</title>
        <authorList>
            <person name="Sorokin D.Y."/>
            <person name="Elcheninov A.G."/>
            <person name="Khizhniak T.V."/>
            <person name="Kolganova T.V."/>
            <person name="Kublanov I.V."/>
        </authorList>
    </citation>
    <scope>NUCLEOTIDE SEQUENCE [LARGE SCALE GENOMIC DNA]</scope>
    <source>
        <strain evidence="4 5">AArc-curdl1</strain>
    </source>
</reference>
<name>A0AAP2ZBX1_9EURY</name>
<feature type="compositionally biased region" description="Basic and acidic residues" evidence="1">
    <location>
        <begin position="1"/>
        <end position="11"/>
    </location>
</feature>
<keyword evidence="5" id="KW-1185">Reference proteome</keyword>
<feature type="domain" description="DUF7108" evidence="3">
    <location>
        <begin position="113"/>
        <end position="201"/>
    </location>
</feature>
<dbReference type="Pfam" id="PF23420">
    <property type="entry name" value="DUF7108_C"/>
    <property type="match status" value="1"/>
</dbReference>
<protein>
    <submittedName>
        <fullName evidence="4">RnhA operon protein</fullName>
    </submittedName>
</protein>
<evidence type="ECO:0000259" key="3">
    <source>
        <dbReference type="Pfam" id="PF23420"/>
    </source>
</evidence>
<evidence type="ECO:0000259" key="2">
    <source>
        <dbReference type="Pfam" id="PF23418"/>
    </source>
</evidence>
<dbReference type="RefSeq" id="WP_342810725.1">
    <property type="nucleotide sequence ID" value="NZ_JAOPJZ010000043.1"/>
</dbReference>
<dbReference type="Proteomes" id="UP001321047">
    <property type="component" value="Unassembled WGS sequence"/>
</dbReference>
<sequence length="210" mass="23830">MSEHEESRSGDVDEAFPEQETGDLPSEVVDEVERLRRLERNAVDDGEADAYADRRKTILEGFDYTDRIRTDDGDEVLVLHPAEWHDEEVIRTDRIDDLSRAVEIPLDGAGDPDEWETVDEQNRALADAVREEHGDVHGDTAAALADFMSNHYAKPITSASRDELLEFRNEYFVRNAWPSSDQRAVVDDSLELVFETAEKPCPDVRSEPSQ</sequence>
<organism evidence="4 5">
    <name type="scientific">Natronosalvus hydrolyticus</name>
    <dbReference type="NCBI Taxonomy" id="2979988"/>
    <lineage>
        <taxon>Archaea</taxon>
        <taxon>Methanobacteriati</taxon>
        <taxon>Methanobacteriota</taxon>
        <taxon>Stenosarchaea group</taxon>
        <taxon>Halobacteria</taxon>
        <taxon>Halobacteriales</taxon>
        <taxon>Natrialbaceae</taxon>
        <taxon>Natronosalvus</taxon>
    </lineage>
</organism>
<comment type="caution">
    <text evidence="4">The sequence shown here is derived from an EMBL/GenBank/DDBJ whole genome shotgun (WGS) entry which is preliminary data.</text>
</comment>
<dbReference type="InterPro" id="IPR056494">
    <property type="entry name" value="DUF7108_C"/>
</dbReference>
<feature type="compositionally biased region" description="Acidic residues" evidence="1">
    <location>
        <begin position="12"/>
        <end position="21"/>
    </location>
</feature>
<feature type="region of interest" description="Disordered" evidence="1">
    <location>
        <begin position="1"/>
        <end position="30"/>
    </location>
</feature>
<accession>A0AAP2ZBX1</accession>
<evidence type="ECO:0000313" key="5">
    <source>
        <dbReference type="Proteomes" id="UP001321047"/>
    </source>
</evidence>
<evidence type="ECO:0000256" key="1">
    <source>
        <dbReference type="SAM" id="MobiDB-lite"/>
    </source>
</evidence>
<dbReference type="InterPro" id="IPR055532">
    <property type="entry name" value="DUF7108_N"/>
</dbReference>